<dbReference type="PROSITE" id="PS50192">
    <property type="entry name" value="T_SNARE"/>
    <property type="match status" value="1"/>
</dbReference>
<evidence type="ECO:0000256" key="4">
    <source>
        <dbReference type="ARBA" id="ARBA00022989"/>
    </source>
</evidence>
<comment type="caution">
    <text evidence="8">The sequence shown here is derived from an EMBL/GenBank/DDBJ whole genome shotgun (WGS) entry which is preliminary data.</text>
</comment>
<comment type="subcellular location">
    <subcellularLocation>
        <location evidence="1">Membrane</location>
        <topology evidence="1">Single-pass membrane protein</topology>
    </subcellularLocation>
</comment>
<feature type="domain" description="T-SNARE coiled-coil homology" evidence="7">
    <location>
        <begin position="126"/>
        <end position="188"/>
    </location>
</feature>
<dbReference type="OrthoDB" id="546861at2759"/>
<dbReference type="AlphaFoldDB" id="A0A9W5TA39"/>
<keyword evidence="2" id="KW-0813">Transport</keyword>
<evidence type="ECO:0000256" key="5">
    <source>
        <dbReference type="ARBA" id="ARBA00023136"/>
    </source>
</evidence>
<name>A0A9W5TA39_BABOV</name>
<evidence type="ECO:0000256" key="6">
    <source>
        <dbReference type="SAM" id="Phobius"/>
    </source>
</evidence>
<evidence type="ECO:0000256" key="1">
    <source>
        <dbReference type="ARBA" id="ARBA00004167"/>
    </source>
</evidence>
<evidence type="ECO:0000256" key="2">
    <source>
        <dbReference type="ARBA" id="ARBA00022448"/>
    </source>
</evidence>
<proteinExistence type="predicted"/>
<keyword evidence="3 6" id="KW-0812">Transmembrane</keyword>
<keyword evidence="5 6" id="KW-0472">Membrane</keyword>
<evidence type="ECO:0000313" key="8">
    <source>
        <dbReference type="EMBL" id="GFE54202.1"/>
    </source>
</evidence>
<dbReference type="CDD" id="cd15841">
    <property type="entry name" value="SNARE_Qc"/>
    <property type="match status" value="1"/>
</dbReference>
<gene>
    <name evidence="8" type="ORF">BaOVIS_016060</name>
</gene>
<dbReference type="GO" id="GO:0005737">
    <property type="term" value="C:cytoplasm"/>
    <property type="evidence" value="ECO:0007669"/>
    <property type="project" value="UniProtKB-ARBA"/>
</dbReference>
<feature type="transmembrane region" description="Helical" evidence="6">
    <location>
        <begin position="197"/>
        <end position="213"/>
    </location>
</feature>
<evidence type="ECO:0000259" key="7">
    <source>
        <dbReference type="PROSITE" id="PS50192"/>
    </source>
</evidence>
<dbReference type="Gene3D" id="1.20.5.110">
    <property type="match status" value="1"/>
</dbReference>
<reference evidence="8" key="1">
    <citation type="submission" date="2019-12" db="EMBL/GenBank/DDBJ databases">
        <title>Genome sequence of Babesia ovis.</title>
        <authorList>
            <person name="Yamagishi J."/>
            <person name="Sevinc F."/>
            <person name="Xuan X."/>
        </authorList>
    </citation>
    <scope>NUCLEOTIDE SEQUENCE</scope>
    <source>
        <strain evidence="8">Selcuk</strain>
    </source>
</reference>
<dbReference type="EMBL" id="BLIY01000010">
    <property type="protein sequence ID" value="GFE54202.1"/>
    <property type="molecule type" value="Genomic_DNA"/>
</dbReference>
<dbReference type="GO" id="GO:0012505">
    <property type="term" value="C:endomembrane system"/>
    <property type="evidence" value="ECO:0007669"/>
    <property type="project" value="UniProtKB-ARBA"/>
</dbReference>
<evidence type="ECO:0000313" key="9">
    <source>
        <dbReference type="Proteomes" id="UP001057455"/>
    </source>
</evidence>
<accession>A0A9W5TA39</accession>
<protein>
    <submittedName>
        <fullName evidence="8">SNARE protein</fullName>
    </submittedName>
</protein>
<evidence type="ECO:0000256" key="3">
    <source>
        <dbReference type="ARBA" id="ARBA00022692"/>
    </source>
</evidence>
<dbReference type="Proteomes" id="UP001057455">
    <property type="component" value="Unassembled WGS sequence"/>
</dbReference>
<dbReference type="SUPFAM" id="SSF58038">
    <property type="entry name" value="SNARE fusion complex"/>
    <property type="match status" value="1"/>
</dbReference>
<organism evidence="8 9">
    <name type="scientific">Babesia ovis</name>
    <dbReference type="NCBI Taxonomy" id="5869"/>
    <lineage>
        <taxon>Eukaryota</taxon>
        <taxon>Sar</taxon>
        <taxon>Alveolata</taxon>
        <taxon>Apicomplexa</taxon>
        <taxon>Aconoidasida</taxon>
        <taxon>Piroplasmida</taxon>
        <taxon>Babesiidae</taxon>
        <taxon>Babesia</taxon>
    </lineage>
</organism>
<dbReference type="PANTHER" id="PTHR12791">
    <property type="entry name" value="GOLGI SNARE BET1-RELATED"/>
    <property type="match status" value="1"/>
</dbReference>
<sequence length="214" mass="24894">MDNIWELDVRNALSLIQAANDCMTQFKRKTEENDRQTYGTIVRAKIDSLRKTISNLELTLRDMANSSMSEGELLPKKRQYEDIKRSHQLLEEQLKRPGPDISFNTSHLYQRDLEQMSPSHLYDYRQSVMHAQEDELQMLDKAAGAMHSISTNIRDEIDYHSGLLGDLESAMDSTQTQIMSNRARFEQLINRSSKRRLMFYIIVLTVILVLILIL</sequence>
<keyword evidence="9" id="KW-1185">Reference proteome</keyword>
<dbReference type="InterPro" id="IPR000727">
    <property type="entry name" value="T_SNARE_dom"/>
</dbReference>
<dbReference type="GO" id="GO:0016020">
    <property type="term" value="C:membrane"/>
    <property type="evidence" value="ECO:0007669"/>
    <property type="project" value="UniProtKB-SubCell"/>
</dbReference>
<keyword evidence="4 6" id="KW-1133">Transmembrane helix</keyword>